<protein>
    <submittedName>
        <fullName evidence="1">DUF2461 domain-containing protein</fullName>
    </submittedName>
</protein>
<dbReference type="Pfam" id="PF09365">
    <property type="entry name" value="DUF2461"/>
    <property type="match status" value="1"/>
</dbReference>
<organism evidence="1 2">
    <name type="scientific">Skermania pinensis</name>
    <dbReference type="NCBI Taxonomy" id="39122"/>
    <lineage>
        <taxon>Bacteria</taxon>
        <taxon>Bacillati</taxon>
        <taxon>Actinomycetota</taxon>
        <taxon>Actinomycetes</taxon>
        <taxon>Mycobacteriales</taxon>
        <taxon>Gordoniaceae</taxon>
        <taxon>Skermania</taxon>
    </lineage>
</organism>
<dbReference type="PANTHER" id="PTHR36452">
    <property type="entry name" value="CHROMOSOME 12, WHOLE GENOME SHOTGUN SEQUENCE"/>
    <property type="match status" value="1"/>
</dbReference>
<dbReference type="InterPro" id="IPR015996">
    <property type="entry name" value="UCP028451"/>
</dbReference>
<evidence type="ECO:0000313" key="1">
    <source>
        <dbReference type="EMBL" id="QXQ13085.1"/>
    </source>
</evidence>
<gene>
    <name evidence="1" type="ORF">KV203_14455</name>
</gene>
<sequence>MRTFAGFPIAALDFYEDLAADNSKAFWTAHKHIYETSIRAPMEALVDDLAAEFGPAKLFRPYRDVRFSKDKSPYKTAQGAVVRTGAGVGFYVQIDAAGLFTGGGFYDGTPAQLARLRAAIDDDLRGPELAGMLSATGFTVGGATLKTRPKGFPADHPRIELLRHTSLTLSREHGCPDWLTTDRAADEVRADWRQLRPVIERITAVVGPGRD</sequence>
<dbReference type="PIRSF" id="PIRSF028451">
    <property type="entry name" value="UCP028451"/>
    <property type="match status" value="1"/>
</dbReference>
<keyword evidence="2" id="KW-1185">Reference proteome</keyword>
<evidence type="ECO:0000313" key="2">
    <source>
        <dbReference type="Proteomes" id="UP000887023"/>
    </source>
</evidence>
<dbReference type="EMBL" id="CP079105">
    <property type="protein sequence ID" value="QXQ13085.1"/>
    <property type="molecule type" value="Genomic_DNA"/>
</dbReference>
<dbReference type="NCBIfam" id="TIGR02453">
    <property type="entry name" value="TIGR02453 family protein"/>
    <property type="match status" value="1"/>
</dbReference>
<name>A0ABX8S942_9ACTN</name>
<dbReference type="InterPro" id="IPR012808">
    <property type="entry name" value="CHP02453"/>
</dbReference>
<dbReference type="PANTHER" id="PTHR36452:SF1">
    <property type="entry name" value="DUF2461 DOMAIN-CONTAINING PROTEIN"/>
    <property type="match status" value="1"/>
</dbReference>
<dbReference type="RefSeq" id="WP_066471077.1">
    <property type="nucleotide sequence ID" value="NZ_CBCRUZ010000011.1"/>
</dbReference>
<proteinExistence type="predicted"/>
<reference evidence="1" key="1">
    <citation type="submission" date="2021-07" db="EMBL/GenBank/DDBJ databases">
        <title>Candidatus Kaistella beijingensis sp. nov. isolated from a municipal wastewater treatment plant is involved in sludge foaming.</title>
        <authorList>
            <person name="Song Y."/>
            <person name="Liu S.-J."/>
        </authorList>
    </citation>
    <scope>NUCLEOTIDE SEQUENCE</scope>
    <source>
        <strain evidence="1">DSM 43998</strain>
    </source>
</reference>
<dbReference type="Proteomes" id="UP000887023">
    <property type="component" value="Chromosome"/>
</dbReference>
<accession>A0ABX8S942</accession>